<feature type="region of interest" description="Disordered" evidence="6">
    <location>
        <begin position="58"/>
        <end position="85"/>
    </location>
</feature>
<dbReference type="EMBL" id="FP929121">
    <property type="protein sequence ID" value="CBX94256.1"/>
    <property type="molecule type" value="Genomic_DNA"/>
</dbReference>
<gene>
    <name evidence="8" type="ORF">LEMA_P122350.1</name>
</gene>
<feature type="transmembrane region" description="Helical" evidence="7">
    <location>
        <begin position="205"/>
        <end position="224"/>
    </location>
</feature>
<dbReference type="AlphaFoldDB" id="E4ZS76"/>
<evidence type="ECO:0000313" key="9">
    <source>
        <dbReference type="Proteomes" id="UP000002668"/>
    </source>
</evidence>
<evidence type="ECO:0000256" key="4">
    <source>
        <dbReference type="ARBA" id="ARBA00022989"/>
    </source>
</evidence>
<dbReference type="PANTHER" id="PTHR31394:SF1">
    <property type="entry name" value="TRANSMEMBRANE PROTEIN 199"/>
    <property type="match status" value="1"/>
</dbReference>
<feature type="compositionally biased region" description="Basic and acidic residues" evidence="6">
    <location>
        <begin position="264"/>
        <end position="276"/>
    </location>
</feature>
<sequence>MVLLTITPGILRALESASNTYPDHFAKLQHNDEPSLSQAKLGDAVSHTQLIALSKLLKQHSTPRPDTPSEQGQDVSNNDTPLPPPATLASLLHSTTIYTPPPAPKPAPTPEYTALMARLRRDQEALSYSRLLNPPTRESFSQRFPAAPSPFTTHIPPSSLDDEITYEEVHRQIILIINILVSIVAVSVFLWVAARHWSIGKRLGLAMGGSLAIAVAEVAVYGGYVRKVKEAKLVERRKPEIKEIVQTWRVGGAKNAEAERVDVGGKGKGDEVDGVRFRKGKHR</sequence>
<name>E4ZS76_LEPMJ</name>
<keyword evidence="5 7" id="KW-0472">Membrane</keyword>
<keyword evidence="4 7" id="KW-1133">Transmembrane helix</keyword>
<evidence type="ECO:0000256" key="3">
    <source>
        <dbReference type="ARBA" id="ARBA00022824"/>
    </source>
</evidence>
<evidence type="ECO:0000256" key="2">
    <source>
        <dbReference type="ARBA" id="ARBA00022692"/>
    </source>
</evidence>
<evidence type="ECO:0000256" key="1">
    <source>
        <dbReference type="ARBA" id="ARBA00004477"/>
    </source>
</evidence>
<evidence type="ECO:0000256" key="7">
    <source>
        <dbReference type="SAM" id="Phobius"/>
    </source>
</evidence>
<evidence type="ECO:0008006" key="10">
    <source>
        <dbReference type="Google" id="ProtNLM"/>
    </source>
</evidence>
<dbReference type="RefSeq" id="XP_003837700.1">
    <property type="nucleotide sequence ID" value="XM_003837652.1"/>
</dbReference>
<keyword evidence="2 7" id="KW-0812">Transmembrane</keyword>
<dbReference type="PANTHER" id="PTHR31394">
    <property type="entry name" value="TRANSMEMBRANE PROTEIN 199"/>
    <property type="match status" value="1"/>
</dbReference>
<dbReference type="Pfam" id="PF11712">
    <property type="entry name" value="Vma12"/>
    <property type="match status" value="1"/>
</dbReference>
<dbReference type="OrthoDB" id="19981at2759"/>
<keyword evidence="9" id="KW-1185">Reference proteome</keyword>
<evidence type="ECO:0000256" key="5">
    <source>
        <dbReference type="ARBA" id="ARBA00023136"/>
    </source>
</evidence>
<organism evidence="9">
    <name type="scientific">Leptosphaeria maculans (strain JN3 / isolate v23.1.3 / race Av1-4-5-6-7-8)</name>
    <name type="common">Blackleg fungus</name>
    <name type="synonym">Phoma lingam</name>
    <dbReference type="NCBI Taxonomy" id="985895"/>
    <lineage>
        <taxon>Eukaryota</taxon>
        <taxon>Fungi</taxon>
        <taxon>Dikarya</taxon>
        <taxon>Ascomycota</taxon>
        <taxon>Pezizomycotina</taxon>
        <taxon>Dothideomycetes</taxon>
        <taxon>Pleosporomycetidae</taxon>
        <taxon>Pleosporales</taxon>
        <taxon>Pleosporineae</taxon>
        <taxon>Leptosphaeriaceae</taxon>
        <taxon>Plenodomus</taxon>
        <taxon>Plenodomus lingam/Leptosphaeria maculans species complex</taxon>
    </lineage>
</organism>
<comment type="subcellular location">
    <subcellularLocation>
        <location evidence="1">Endoplasmic reticulum membrane</location>
        <topology evidence="1">Multi-pass membrane protein</topology>
    </subcellularLocation>
</comment>
<dbReference type="GO" id="GO:0070072">
    <property type="term" value="P:vacuolar proton-transporting V-type ATPase complex assembly"/>
    <property type="evidence" value="ECO:0007669"/>
    <property type="project" value="InterPro"/>
</dbReference>
<proteinExistence type="predicted"/>
<dbReference type="GO" id="GO:0005789">
    <property type="term" value="C:endoplasmic reticulum membrane"/>
    <property type="evidence" value="ECO:0007669"/>
    <property type="project" value="UniProtKB-SubCell"/>
</dbReference>
<dbReference type="InterPro" id="IPR021013">
    <property type="entry name" value="ATPase_Vma12"/>
</dbReference>
<dbReference type="STRING" id="985895.E4ZS76"/>
<dbReference type="HOGENOM" id="CLU_048316_0_0_1"/>
<dbReference type="Proteomes" id="UP000002668">
    <property type="component" value="Genome"/>
</dbReference>
<accession>E4ZS76</accession>
<dbReference type="GeneID" id="13285583"/>
<protein>
    <recommendedName>
        <fullName evidence="10">Endoplasmic reticulum-based factor for assembly of V-ATPase-domain-containing protein</fullName>
    </recommendedName>
</protein>
<feature type="compositionally biased region" description="Polar residues" evidence="6">
    <location>
        <begin position="59"/>
        <end position="79"/>
    </location>
</feature>
<keyword evidence="3" id="KW-0256">Endoplasmic reticulum</keyword>
<dbReference type="InParanoid" id="E4ZS76"/>
<dbReference type="VEuPathDB" id="FungiDB:LEMA_P122350.1"/>
<dbReference type="eggNOG" id="ENOG502RXKD">
    <property type="taxonomic scope" value="Eukaryota"/>
</dbReference>
<feature type="transmembrane region" description="Helical" evidence="7">
    <location>
        <begin position="173"/>
        <end position="193"/>
    </location>
</feature>
<evidence type="ECO:0000313" key="8">
    <source>
        <dbReference type="EMBL" id="CBX94256.1"/>
    </source>
</evidence>
<feature type="region of interest" description="Disordered" evidence="6">
    <location>
        <begin position="264"/>
        <end position="283"/>
    </location>
</feature>
<reference evidence="9" key="1">
    <citation type="journal article" date="2011" name="Nat. Commun.">
        <title>Effector diversification within compartments of the Leptosphaeria maculans genome affected by Repeat-Induced Point mutations.</title>
        <authorList>
            <person name="Rouxel T."/>
            <person name="Grandaubert J."/>
            <person name="Hane J.K."/>
            <person name="Hoede C."/>
            <person name="van de Wouw A.P."/>
            <person name="Couloux A."/>
            <person name="Dominguez V."/>
            <person name="Anthouard V."/>
            <person name="Bally P."/>
            <person name="Bourras S."/>
            <person name="Cozijnsen A.J."/>
            <person name="Ciuffetti L.M."/>
            <person name="Degrave A."/>
            <person name="Dilmaghani A."/>
            <person name="Duret L."/>
            <person name="Fudal I."/>
            <person name="Goodwin S.B."/>
            <person name="Gout L."/>
            <person name="Glaser N."/>
            <person name="Linglin J."/>
            <person name="Kema G.H.J."/>
            <person name="Lapalu N."/>
            <person name="Lawrence C.B."/>
            <person name="May K."/>
            <person name="Meyer M."/>
            <person name="Ollivier B."/>
            <person name="Poulain J."/>
            <person name="Schoch C.L."/>
            <person name="Simon A."/>
            <person name="Spatafora J.W."/>
            <person name="Stachowiak A."/>
            <person name="Turgeon B.G."/>
            <person name="Tyler B.M."/>
            <person name="Vincent D."/>
            <person name="Weissenbach J."/>
            <person name="Amselem J."/>
            <person name="Quesneville H."/>
            <person name="Oliver R.P."/>
            <person name="Wincker P."/>
            <person name="Balesdent M.-H."/>
            <person name="Howlett B.J."/>
        </authorList>
    </citation>
    <scope>NUCLEOTIDE SEQUENCE [LARGE SCALE GENOMIC DNA]</scope>
    <source>
        <strain evidence="9">JN3 / isolate v23.1.3 / race Av1-4-5-6-7-8</strain>
    </source>
</reference>
<dbReference type="OMA" id="FSVYWAL"/>
<evidence type="ECO:0000256" key="6">
    <source>
        <dbReference type="SAM" id="MobiDB-lite"/>
    </source>
</evidence>